<dbReference type="AlphaFoldDB" id="A0A8J2X2U6"/>
<feature type="region of interest" description="Disordered" evidence="1">
    <location>
        <begin position="518"/>
        <end position="570"/>
    </location>
</feature>
<evidence type="ECO:0000256" key="1">
    <source>
        <dbReference type="SAM" id="MobiDB-lite"/>
    </source>
</evidence>
<feature type="compositionally biased region" description="Low complexity" evidence="1">
    <location>
        <begin position="552"/>
        <end position="561"/>
    </location>
</feature>
<feature type="region of interest" description="Disordered" evidence="1">
    <location>
        <begin position="365"/>
        <end position="442"/>
    </location>
</feature>
<gene>
    <name evidence="2" type="ORF">PECAL_3P20920</name>
</gene>
<sequence length="768" mass="82598">MGRSKPTGRKATTAKKGAAPGLSRHFSEEQLAPLKAKSARARRAKSDEPLKLDEFKGKAFLWRNKHGKVDEKKMAPRKAVVDAAIEDGRKNAGITNSTELANHVFDKTGFLRWHRGKNVGAALGHYVTAQCAEKDRSKKEKPWWDGVTNLAKATKAQLVVVERDGEGKAITAWSCQKKHVHYPADSGLTTARGSIGFSVEKYGEAGATLLAFEESQSALGLLKKFKKQVSKLPKKVREDIAARKASGGAVAQKNGRASTNIEAGIQRVEVRGVTKLRVRYGPRGALTHEDFPDTADGLCEARAFVYANLPLAVRRAQNAANLEVLPLAESLDELPYRQEDFVAAHAGTATPPAVGDAASLRAARLKRRGASKGAADGGDDVDDAPPPSKRHAAGDTCVPAEEARADDADDAPSAFGFGDDDDAAAPEPSSEPSSKRRKGADGVALSVKPGVAEVLDQLRTADAVAANEWLAEQGLTSVHQVAELRNNARHIEAFLDAAKVSGDAARELAAQRIRDLATAAAPSDDRAVDDAPAAVPPPARSAKRGRSGANGGAASMAGAASLTPRLSRVDPQQDKYRAGLDASKRKPQVALAPTLKDEEMLHRITLLGQGIADAHSYVLSYPASREQCVGMCNPDARLRRIHLASFDRPIEDRLEFINECVWVNDDGALGRDLLCREYGIPEAVGLTDAQFAALGGLWTIDGMWNKIELPLEALVLRPMTAHLRWMYEGSTTMKEEVKRYYGAPRFKIATRSASRATTKAKELEQACL</sequence>
<name>A0A8J2X2U6_9STRA</name>
<dbReference type="Proteomes" id="UP000789595">
    <property type="component" value="Unassembled WGS sequence"/>
</dbReference>
<comment type="caution">
    <text evidence="2">The sequence shown here is derived from an EMBL/GenBank/DDBJ whole genome shotgun (WGS) entry which is preliminary data.</text>
</comment>
<dbReference type="EMBL" id="CAKKNE010000003">
    <property type="protein sequence ID" value="CAH0372116.1"/>
    <property type="molecule type" value="Genomic_DNA"/>
</dbReference>
<proteinExistence type="predicted"/>
<accession>A0A8J2X2U6</accession>
<protein>
    <submittedName>
        <fullName evidence="2">Uncharacterized protein</fullName>
    </submittedName>
</protein>
<evidence type="ECO:0000313" key="3">
    <source>
        <dbReference type="Proteomes" id="UP000789595"/>
    </source>
</evidence>
<keyword evidence="3" id="KW-1185">Reference proteome</keyword>
<evidence type="ECO:0000313" key="2">
    <source>
        <dbReference type="EMBL" id="CAH0372116.1"/>
    </source>
</evidence>
<organism evidence="2 3">
    <name type="scientific">Pelagomonas calceolata</name>
    <dbReference type="NCBI Taxonomy" id="35677"/>
    <lineage>
        <taxon>Eukaryota</taxon>
        <taxon>Sar</taxon>
        <taxon>Stramenopiles</taxon>
        <taxon>Ochrophyta</taxon>
        <taxon>Pelagophyceae</taxon>
        <taxon>Pelagomonadales</taxon>
        <taxon>Pelagomonadaceae</taxon>
        <taxon>Pelagomonas</taxon>
    </lineage>
</organism>
<feature type="region of interest" description="Disordered" evidence="1">
    <location>
        <begin position="1"/>
        <end position="47"/>
    </location>
</feature>
<reference evidence="2" key="1">
    <citation type="submission" date="2021-11" db="EMBL/GenBank/DDBJ databases">
        <authorList>
            <consortium name="Genoscope - CEA"/>
            <person name="William W."/>
        </authorList>
    </citation>
    <scope>NUCLEOTIDE SEQUENCE</scope>
</reference>
<feature type="compositionally biased region" description="Low complexity" evidence="1">
    <location>
        <begin position="9"/>
        <end position="21"/>
    </location>
</feature>